<feature type="compositionally biased region" description="Low complexity" evidence="10">
    <location>
        <begin position="461"/>
        <end position="481"/>
    </location>
</feature>
<dbReference type="InterPro" id="IPR013087">
    <property type="entry name" value="Znf_C2H2_type"/>
</dbReference>
<feature type="compositionally biased region" description="Polar residues" evidence="10">
    <location>
        <begin position="559"/>
        <end position="582"/>
    </location>
</feature>
<evidence type="ECO:0000256" key="8">
    <source>
        <dbReference type="ARBA" id="ARBA00023242"/>
    </source>
</evidence>
<dbReference type="GO" id="GO:0005654">
    <property type="term" value="C:nucleoplasm"/>
    <property type="evidence" value="ECO:0007669"/>
    <property type="project" value="TreeGrafter"/>
</dbReference>
<feature type="region of interest" description="Disordered" evidence="10">
    <location>
        <begin position="559"/>
        <end position="622"/>
    </location>
</feature>
<dbReference type="PROSITE" id="PS50157">
    <property type="entry name" value="ZINC_FINGER_C2H2_2"/>
    <property type="match status" value="2"/>
</dbReference>
<dbReference type="Pfam" id="PF00096">
    <property type="entry name" value="zf-C2H2"/>
    <property type="match status" value="1"/>
</dbReference>
<evidence type="ECO:0000256" key="6">
    <source>
        <dbReference type="ARBA" id="ARBA00023015"/>
    </source>
</evidence>
<feature type="compositionally biased region" description="Polar residues" evidence="10">
    <location>
        <begin position="236"/>
        <end position="245"/>
    </location>
</feature>
<accession>A0A8E2E923</accession>
<feature type="compositionally biased region" description="Polar residues" evidence="10">
    <location>
        <begin position="514"/>
        <end position="527"/>
    </location>
</feature>
<dbReference type="InterPro" id="IPR036236">
    <property type="entry name" value="Znf_C2H2_sf"/>
</dbReference>
<keyword evidence="3" id="KW-0677">Repeat</keyword>
<evidence type="ECO:0000256" key="10">
    <source>
        <dbReference type="SAM" id="MobiDB-lite"/>
    </source>
</evidence>
<evidence type="ECO:0000256" key="7">
    <source>
        <dbReference type="ARBA" id="ARBA00023163"/>
    </source>
</evidence>
<evidence type="ECO:0000256" key="3">
    <source>
        <dbReference type="ARBA" id="ARBA00022737"/>
    </source>
</evidence>
<keyword evidence="5" id="KW-0862">Zinc</keyword>
<evidence type="ECO:0000313" key="13">
    <source>
        <dbReference type="Proteomes" id="UP000250266"/>
    </source>
</evidence>
<dbReference type="EMBL" id="KV745008">
    <property type="protein sequence ID" value="OCK79391.1"/>
    <property type="molecule type" value="Genomic_DNA"/>
</dbReference>
<dbReference type="PROSITE" id="PS00028">
    <property type="entry name" value="ZINC_FINGER_C2H2_1"/>
    <property type="match status" value="2"/>
</dbReference>
<feature type="compositionally biased region" description="Basic and acidic residues" evidence="10">
    <location>
        <begin position="444"/>
        <end position="453"/>
    </location>
</feature>
<comment type="subcellular location">
    <subcellularLocation>
        <location evidence="1">Nucleus</location>
    </subcellularLocation>
</comment>
<dbReference type="GO" id="GO:0001227">
    <property type="term" value="F:DNA-binding transcription repressor activity, RNA polymerase II-specific"/>
    <property type="evidence" value="ECO:0007669"/>
    <property type="project" value="TreeGrafter"/>
</dbReference>
<feature type="compositionally biased region" description="Basic residues" evidence="10">
    <location>
        <begin position="434"/>
        <end position="443"/>
    </location>
</feature>
<feature type="compositionally biased region" description="Basic residues" evidence="10">
    <location>
        <begin position="11"/>
        <end position="20"/>
    </location>
</feature>
<evidence type="ECO:0000259" key="11">
    <source>
        <dbReference type="PROSITE" id="PS50157"/>
    </source>
</evidence>
<organism evidence="12 13">
    <name type="scientific">Lepidopterella palustris CBS 459.81</name>
    <dbReference type="NCBI Taxonomy" id="1314670"/>
    <lineage>
        <taxon>Eukaryota</taxon>
        <taxon>Fungi</taxon>
        <taxon>Dikarya</taxon>
        <taxon>Ascomycota</taxon>
        <taxon>Pezizomycotina</taxon>
        <taxon>Dothideomycetes</taxon>
        <taxon>Pleosporomycetidae</taxon>
        <taxon>Mytilinidiales</taxon>
        <taxon>Argynnaceae</taxon>
        <taxon>Lepidopterella</taxon>
    </lineage>
</organism>
<keyword evidence="13" id="KW-1185">Reference proteome</keyword>
<evidence type="ECO:0000256" key="9">
    <source>
        <dbReference type="PROSITE-ProRule" id="PRU00042"/>
    </source>
</evidence>
<dbReference type="AlphaFoldDB" id="A0A8E2E923"/>
<protein>
    <recommendedName>
        <fullName evidence="11">C2H2-type domain-containing protein</fullName>
    </recommendedName>
</protein>
<dbReference type="OrthoDB" id="8117402at2759"/>
<feature type="compositionally biased region" description="Polar residues" evidence="10">
    <location>
        <begin position="592"/>
        <end position="607"/>
    </location>
</feature>
<evidence type="ECO:0000256" key="2">
    <source>
        <dbReference type="ARBA" id="ARBA00022723"/>
    </source>
</evidence>
<dbReference type="PANTHER" id="PTHR24399:SF70">
    <property type="entry name" value="C2H2-TYPE DOMAIN-CONTAINING PROTEIN"/>
    <property type="match status" value="1"/>
</dbReference>
<dbReference type="GO" id="GO:0000978">
    <property type="term" value="F:RNA polymerase II cis-regulatory region sequence-specific DNA binding"/>
    <property type="evidence" value="ECO:0007669"/>
    <property type="project" value="TreeGrafter"/>
</dbReference>
<evidence type="ECO:0000313" key="12">
    <source>
        <dbReference type="EMBL" id="OCK79391.1"/>
    </source>
</evidence>
<keyword evidence="8" id="KW-0539">Nucleus</keyword>
<dbReference type="SUPFAM" id="SSF57667">
    <property type="entry name" value="beta-beta-alpha zinc fingers"/>
    <property type="match status" value="2"/>
</dbReference>
<gene>
    <name evidence="12" type="ORF">K432DRAFT_69664</name>
</gene>
<feature type="region of interest" description="Disordered" evidence="10">
    <location>
        <begin position="64"/>
        <end position="154"/>
    </location>
</feature>
<feature type="compositionally biased region" description="Polar residues" evidence="10">
    <location>
        <begin position="75"/>
        <end position="114"/>
    </location>
</feature>
<evidence type="ECO:0000256" key="4">
    <source>
        <dbReference type="ARBA" id="ARBA00022771"/>
    </source>
</evidence>
<feature type="region of interest" description="Disordered" evidence="10">
    <location>
        <begin position="426"/>
        <end position="488"/>
    </location>
</feature>
<name>A0A8E2E923_9PEZI</name>
<keyword evidence="2" id="KW-0479">Metal-binding</keyword>
<dbReference type="Gene3D" id="3.30.160.60">
    <property type="entry name" value="Classic Zinc Finger"/>
    <property type="match status" value="3"/>
</dbReference>
<feature type="region of interest" description="Disordered" evidence="10">
    <location>
        <begin position="1"/>
        <end position="24"/>
    </location>
</feature>
<reference evidence="12 13" key="1">
    <citation type="journal article" date="2016" name="Nat. Commun.">
        <title>Ectomycorrhizal ecology is imprinted in the genome of the dominant symbiotic fungus Cenococcum geophilum.</title>
        <authorList>
            <consortium name="DOE Joint Genome Institute"/>
            <person name="Peter M."/>
            <person name="Kohler A."/>
            <person name="Ohm R.A."/>
            <person name="Kuo A."/>
            <person name="Krutzmann J."/>
            <person name="Morin E."/>
            <person name="Arend M."/>
            <person name="Barry K.W."/>
            <person name="Binder M."/>
            <person name="Choi C."/>
            <person name="Clum A."/>
            <person name="Copeland A."/>
            <person name="Grisel N."/>
            <person name="Haridas S."/>
            <person name="Kipfer T."/>
            <person name="LaButti K."/>
            <person name="Lindquist E."/>
            <person name="Lipzen A."/>
            <person name="Maire R."/>
            <person name="Meier B."/>
            <person name="Mihaltcheva S."/>
            <person name="Molinier V."/>
            <person name="Murat C."/>
            <person name="Poggeler S."/>
            <person name="Quandt C.A."/>
            <person name="Sperisen C."/>
            <person name="Tritt A."/>
            <person name="Tisserant E."/>
            <person name="Crous P.W."/>
            <person name="Henrissat B."/>
            <person name="Nehls U."/>
            <person name="Egli S."/>
            <person name="Spatafora J.W."/>
            <person name="Grigoriev I.V."/>
            <person name="Martin F.M."/>
        </authorList>
    </citation>
    <scope>NUCLEOTIDE SEQUENCE [LARGE SCALE GENOMIC DNA]</scope>
    <source>
        <strain evidence="12 13">CBS 459.81</strain>
    </source>
</reference>
<evidence type="ECO:0000256" key="5">
    <source>
        <dbReference type="ARBA" id="ARBA00022833"/>
    </source>
</evidence>
<keyword evidence="6" id="KW-0805">Transcription regulation</keyword>
<feature type="region of interest" description="Disordered" evidence="10">
    <location>
        <begin position="229"/>
        <end position="258"/>
    </location>
</feature>
<dbReference type="PANTHER" id="PTHR24399">
    <property type="entry name" value="ZINC FINGER AND BTB DOMAIN-CONTAINING"/>
    <property type="match status" value="1"/>
</dbReference>
<keyword evidence="7" id="KW-0804">Transcription</keyword>
<feature type="compositionally biased region" description="Low complexity" evidence="10">
    <location>
        <begin position="528"/>
        <end position="539"/>
    </location>
</feature>
<feature type="domain" description="C2H2-type" evidence="11">
    <location>
        <begin position="373"/>
        <end position="400"/>
    </location>
</feature>
<dbReference type="SMART" id="SM00355">
    <property type="entry name" value="ZnF_C2H2"/>
    <property type="match status" value="2"/>
</dbReference>
<feature type="domain" description="C2H2-type" evidence="11">
    <location>
        <begin position="343"/>
        <end position="372"/>
    </location>
</feature>
<dbReference type="GO" id="GO:0008270">
    <property type="term" value="F:zinc ion binding"/>
    <property type="evidence" value="ECO:0007669"/>
    <property type="project" value="UniProtKB-KW"/>
</dbReference>
<sequence>MLSNNTPSGIQRRRTQHRRQNSTPAIFEAPKVRPLPANIQRHNRNRTGMSLDLKGLNLETILTPERGLFPDRMPTTPTNTEPFQQDDSTVSITNPGQSQQHCMQVAQTHSTAQPGPQYDFSQPSPQSHLPPSPRTPQRSLHQQPQPSVPVPPTEQQLKELHDHIHSVYGQYGQVFVNILPTPIATPTKPARLPSHEPLDTAPMPSNFSDMAEITLEPPGSELNFTFENPESDMGYESSSYYTSDALSPGRSPCSSPQQKSFKTFLEDVEEHPSQLPFSNAPSFFPSSRSTSNLDDLPAPYTDSIPRSMSIADLDVDASIEYTGIAPEDVQRFISEQDPINNRWSCLYPGCDKTFGRRENIRSHVQTHLGDRQFRCNGCGKCFVRQHDLKRHAKIHSGNKPYKCPCGAGFARQDALTRHRQRGMCIGGFPDAVRRQAKRGRPKKNRPDMEERTKKASRTRQALASAASSSYGGSPLSNGNSPHAQSPLPVNALDFIDTTGAAHAISGSDSFENPLSTSADPFSPFTNTSSANNDSFKSSSPFEDDETSMKLFRQLSAEGFTQTPPMSPANSESSAGDDQNNAPFDQAIKEESSALSRSSMQSNQFTTPPTSPAEPVHDDLDELFNSFPDTDSCSQYDLEMKAMNEFTSFDSSPYELLDFM</sequence>
<dbReference type="Proteomes" id="UP000250266">
    <property type="component" value="Unassembled WGS sequence"/>
</dbReference>
<evidence type="ECO:0000256" key="1">
    <source>
        <dbReference type="ARBA" id="ARBA00004123"/>
    </source>
</evidence>
<keyword evidence="4 9" id="KW-0863">Zinc-finger</keyword>
<proteinExistence type="predicted"/>
<dbReference type="FunFam" id="3.30.160.60:FF:000032">
    <property type="entry name" value="Krueppel-like factor 4"/>
    <property type="match status" value="1"/>
</dbReference>
<feature type="region of interest" description="Disordered" evidence="10">
    <location>
        <begin position="514"/>
        <end position="546"/>
    </location>
</feature>